<reference evidence="4 5" key="2">
    <citation type="journal article" date="2012" name="Open Biol.">
        <title>Characteristics of nucleosomes and linker DNA regions on the genome of the basidiomycete Mixia osmundae revealed by mono- and dinucleosome mapping.</title>
        <authorList>
            <person name="Nishida H."/>
            <person name="Kondo S."/>
            <person name="Matsumoto T."/>
            <person name="Suzuki Y."/>
            <person name="Yoshikawa H."/>
            <person name="Taylor T.D."/>
            <person name="Sugiyama J."/>
        </authorList>
    </citation>
    <scope>NUCLEOTIDE SEQUENCE [LARGE SCALE GENOMIC DNA]</scope>
    <source>
        <strain evidence="5">CBS 9802 / IAM 14324 / JCM 22182 / KY 12970</strain>
    </source>
</reference>
<protein>
    <recommendedName>
        <fullName evidence="3">DUF7719 domain-containing protein</fullName>
    </recommendedName>
</protein>
<dbReference type="OrthoDB" id="5597489at2759"/>
<evidence type="ECO:0000256" key="2">
    <source>
        <dbReference type="SAM" id="Phobius"/>
    </source>
</evidence>
<dbReference type="EMBL" id="BABT02000152">
    <property type="protein sequence ID" value="GAA98414.1"/>
    <property type="molecule type" value="Genomic_DNA"/>
</dbReference>
<dbReference type="InParanoid" id="G7E6F4"/>
<dbReference type="Pfam" id="PF24841">
    <property type="entry name" value="DUF7719"/>
    <property type="match status" value="1"/>
</dbReference>
<keyword evidence="2" id="KW-0472">Membrane</keyword>
<keyword evidence="2" id="KW-0812">Transmembrane</keyword>
<evidence type="ECO:0000256" key="1">
    <source>
        <dbReference type="SAM" id="MobiDB-lite"/>
    </source>
</evidence>
<comment type="caution">
    <text evidence="4">The sequence shown here is derived from an EMBL/GenBank/DDBJ whole genome shotgun (WGS) entry which is preliminary data.</text>
</comment>
<dbReference type="HOGENOM" id="CLU_1315688_0_0_1"/>
<feature type="region of interest" description="Disordered" evidence="1">
    <location>
        <begin position="1"/>
        <end position="39"/>
    </location>
</feature>
<dbReference type="InterPro" id="IPR056136">
    <property type="entry name" value="DUF7719"/>
</dbReference>
<name>G7E6F4_MIXOS</name>
<reference evidence="4 5" key="1">
    <citation type="journal article" date="2011" name="J. Gen. Appl. Microbiol.">
        <title>Draft genome sequencing of the enigmatic basidiomycete Mixia osmundae.</title>
        <authorList>
            <person name="Nishida H."/>
            <person name="Nagatsuka Y."/>
            <person name="Sugiyama J."/>
        </authorList>
    </citation>
    <scope>NUCLEOTIDE SEQUENCE [LARGE SCALE GENOMIC DNA]</scope>
    <source>
        <strain evidence="5">CBS 9802 / IAM 14324 / JCM 22182 / KY 12970</strain>
    </source>
</reference>
<keyword evidence="5" id="KW-1185">Reference proteome</keyword>
<gene>
    <name evidence="4" type="primary">Mo05101</name>
    <name evidence="4" type="ORF">E5Q_05101</name>
</gene>
<feature type="transmembrane region" description="Helical" evidence="2">
    <location>
        <begin position="93"/>
        <end position="113"/>
    </location>
</feature>
<dbReference type="PANTHER" id="PTHR37846:SF1">
    <property type="entry name" value="DEACETYLASE-LIKE PROTEIN"/>
    <property type="match status" value="1"/>
</dbReference>
<evidence type="ECO:0000313" key="4">
    <source>
        <dbReference type="EMBL" id="GAA98414.1"/>
    </source>
</evidence>
<dbReference type="PANTHER" id="PTHR37846">
    <property type="entry name" value="YALI0B21296P"/>
    <property type="match status" value="1"/>
</dbReference>
<proteinExistence type="predicted"/>
<dbReference type="Proteomes" id="UP000009131">
    <property type="component" value="Unassembled WGS sequence"/>
</dbReference>
<accession>G7E6F4</accession>
<keyword evidence="2" id="KW-1133">Transmembrane helix</keyword>
<sequence>MVRSRRRAPVAQAEPLRSMHAAEIDSDEEREAQRFTTQDKEAVETMEDAPFTFSEATERLFQTFAWCMLMLALFCGLVLAVHKQYAQEITIRIIAGKVANFAPGLAVLVWLSLRFSGHRAMRSALCAMSCLAGAVMIDVVNKASYQTVIQRTPPLSVIWIWAVVQAPLPDALGSLAIVGLASWYRGNSLVFAD</sequence>
<organism evidence="4 5">
    <name type="scientific">Mixia osmundae (strain CBS 9802 / IAM 14324 / JCM 22182 / KY 12970)</name>
    <dbReference type="NCBI Taxonomy" id="764103"/>
    <lineage>
        <taxon>Eukaryota</taxon>
        <taxon>Fungi</taxon>
        <taxon>Dikarya</taxon>
        <taxon>Basidiomycota</taxon>
        <taxon>Pucciniomycotina</taxon>
        <taxon>Mixiomycetes</taxon>
        <taxon>Mixiales</taxon>
        <taxon>Mixiaceae</taxon>
        <taxon>Mixia</taxon>
    </lineage>
</organism>
<evidence type="ECO:0000313" key="5">
    <source>
        <dbReference type="Proteomes" id="UP000009131"/>
    </source>
</evidence>
<evidence type="ECO:0000259" key="3">
    <source>
        <dbReference type="Pfam" id="PF24841"/>
    </source>
</evidence>
<feature type="transmembrane region" description="Helical" evidence="2">
    <location>
        <begin position="60"/>
        <end position="81"/>
    </location>
</feature>
<dbReference type="AlphaFoldDB" id="G7E6F4"/>
<dbReference type="eggNOG" id="ENOG502S6U5">
    <property type="taxonomic scope" value="Eukaryota"/>
</dbReference>
<feature type="domain" description="DUF7719" evidence="3">
    <location>
        <begin position="122"/>
        <end position="188"/>
    </location>
</feature>
<dbReference type="STRING" id="764103.G7E6F4"/>